<dbReference type="EMBL" id="BMAQ01000010">
    <property type="protein sequence ID" value="GFR38075.1"/>
    <property type="molecule type" value="Genomic_DNA"/>
</dbReference>
<evidence type="ECO:0000256" key="6">
    <source>
        <dbReference type="ARBA" id="ARBA00022592"/>
    </source>
</evidence>
<evidence type="ECO:0000256" key="11">
    <source>
        <dbReference type="SAM" id="MobiDB-lite"/>
    </source>
</evidence>
<reference evidence="13" key="1">
    <citation type="submission" date="2020-08" db="EMBL/GenBank/DDBJ databases">
        <authorList>
            <person name="Uke A."/>
            <person name="Chhe C."/>
            <person name="Baramee S."/>
            <person name="Kosugi A."/>
        </authorList>
    </citation>
    <scope>NUCLEOTIDE SEQUENCE</scope>
    <source>
        <strain evidence="13">DA-C8</strain>
    </source>
</reference>
<evidence type="ECO:0000313" key="14">
    <source>
        <dbReference type="Proteomes" id="UP000654993"/>
    </source>
</evidence>
<dbReference type="Gene3D" id="3.40.190.10">
    <property type="entry name" value="Periplasmic binding protein-like II"/>
    <property type="match status" value="2"/>
</dbReference>
<keyword evidence="6 10" id="KW-0592">Phosphate transport</keyword>
<keyword evidence="7 10" id="KW-0732">Signal</keyword>
<comment type="subunit">
    <text evidence="4 10">The complex is composed of two ATP-binding proteins (PstB), two transmembrane proteins (PstC and PstA) and a solute-binding protein (PstS).</text>
</comment>
<evidence type="ECO:0000259" key="12">
    <source>
        <dbReference type="Pfam" id="PF12849"/>
    </source>
</evidence>
<feature type="domain" description="PBP" evidence="12">
    <location>
        <begin position="52"/>
        <end position="309"/>
    </location>
</feature>
<comment type="function">
    <text evidence="10">Involved in the system for phosphate transport across the cytoplasmic membrane.</text>
</comment>
<keyword evidence="8 10" id="KW-0564">Palmitate</keyword>
<evidence type="ECO:0000256" key="10">
    <source>
        <dbReference type="RuleBase" id="RU367119"/>
    </source>
</evidence>
<dbReference type="InterPro" id="IPR024370">
    <property type="entry name" value="PBP_domain"/>
</dbReference>
<dbReference type="RefSeq" id="WP_200966343.1">
    <property type="nucleotide sequence ID" value="NZ_BMAQ01000010.1"/>
</dbReference>
<dbReference type="AlphaFoldDB" id="A0A916VH53"/>
<keyword evidence="5 10" id="KW-0813">Transport</keyword>
<keyword evidence="9 10" id="KW-0449">Lipoprotein</keyword>
<name>A0A916VH53_9BACL</name>
<dbReference type="GO" id="GO:0006817">
    <property type="term" value="P:phosphate ion transport"/>
    <property type="evidence" value="ECO:0007669"/>
    <property type="project" value="UniProtKB-UniRule"/>
</dbReference>
<feature type="region of interest" description="Disordered" evidence="11">
    <location>
        <begin position="36"/>
        <end position="56"/>
    </location>
</feature>
<comment type="subcellular location">
    <subcellularLocation>
        <location evidence="2 10">Cell membrane</location>
        <topology evidence="2 10">Lipid-anchor</topology>
    </subcellularLocation>
</comment>
<keyword evidence="10" id="KW-0472">Membrane</keyword>
<sequence>MAKGIIQKGILLLASLALVFPLAACGGANNGNNAANGGSGGETGSQQNQTSNQTEELSGEIILNGSSTVYPVALAVAEEFMNANPGVNVQVASTGSSNGIKAIINGEADIANASRLIKDEEVQTIQANGDDVVQMPVAFDGITVVIHKDNDWAEEMTVEQLKMIWEPGSQVTYWSDVDPSWPNEKINLYGPGTASGTFEYFTEAIVGEAFASREDYIPSEDDNVLVQGVSNDKYSLGYFGFAYYIENQDKLKAVAIKAEGSDEYVAPTLETINNGTYAPLSREIYMYPLKSALERPEVKAFIEYYMSEEGQELVELVGYVSLTQDRIEENLSHVR</sequence>
<evidence type="ECO:0000256" key="4">
    <source>
        <dbReference type="ARBA" id="ARBA00011529"/>
    </source>
</evidence>
<comment type="function">
    <text evidence="1">Part of the ABC transporter complex PstSACB involved in phosphate import.</text>
</comment>
<evidence type="ECO:0000256" key="2">
    <source>
        <dbReference type="ARBA" id="ARBA00004193"/>
    </source>
</evidence>
<dbReference type="InterPro" id="IPR011862">
    <property type="entry name" value="Phos-bd"/>
</dbReference>
<feature type="compositionally biased region" description="Low complexity" evidence="11">
    <location>
        <begin position="45"/>
        <end position="56"/>
    </location>
</feature>
<dbReference type="Proteomes" id="UP000654993">
    <property type="component" value="Unassembled WGS sequence"/>
</dbReference>
<protein>
    <recommendedName>
        <fullName evidence="10">Phosphate-binding protein</fullName>
    </recommendedName>
</protein>
<dbReference type="PANTHER" id="PTHR30570:SF1">
    <property type="entry name" value="PHOSPHATE-BINDING PROTEIN PSTS"/>
    <property type="match status" value="1"/>
</dbReference>
<organism evidence="13 14">
    <name type="scientific">Insulibacter thermoxylanivorax</name>
    <dbReference type="NCBI Taxonomy" id="2749268"/>
    <lineage>
        <taxon>Bacteria</taxon>
        <taxon>Bacillati</taxon>
        <taxon>Bacillota</taxon>
        <taxon>Bacilli</taxon>
        <taxon>Bacillales</taxon>
        <taxon>Paenibacillaceae</taxon>
        <taxon>Insulibacter</taxon>
    </lineage>
</organism>
<evidence type="ECO:0000313" key="13">
    <source>
        <dbReference type="EMBL" id="GFR38075.1"/>
    </source>
</evidence>
<keyword evidence="14" id="KW-1185">Reference proteome</keyword>
<dbReference type="InterPro" id="IPR050811">
    <property type="entry name" value="Phosphate_ABC_transporter"/>
</dbReference>
<evidence type="ECO:0000256" key="9">
    <source>
        <dbReference type="ARBA" id="ARBA00023288"/>
    </source>
</evidence>
<evidence type="ECO:0000256" key="8">
    <source>
        <dbReference type="ARBA" id="ARBA00023139"/>
    </source>
</evidence>
<dbReference type="GO" id="GO:0042301">
    <property type="term" value="F:phosphate ion binding"/>
    <property type="evidence" value="ECO:0007669"/>
    <property type="project" value="UniProtKB-UniRule"/>
</dbReference>
<dbReference type="GO" id="GO:0005886">
    <property type="term" value="C:plasma membrane"/>
    <property type="evidence" value="ECO:0007669"/>
    <property type="project" value="UniProtKB-SubCell"/>
</dbReference>
<keyword evidence="10" id="KW-1003">Cell membrane</keyword>
<proteinExistence type="inferred from homology"/>
<evidence type="ECO:0000256" key="3">
    <source>
        <dbReference type="ARBA" id="ARBA00008725"/>
    </source>
</evidence>
<dbReference type="Pfam" id="PF12849">
    <property type="entry name" value="PBP_like_2"/>
    <property type="match status" value="1"/>
</dbReference>
<dbReference type="PANTHER" id="PTHR30570">
    <property type="entry name" value="PERIPLASMIC PHOSPHATE BINDING COMPONENT OF PHOSPHATE ABC TRANSPORTER"/>
    <property type="match status" value="1"/>
</dbReference>
<dbReference type="SUPFAM" id="SSF53850">
    <property type="entry name" value="Periplasmic binding protein-like II"/>
    <property type="match status" value="1"/>
</dbReference>
<reference evidence="13" key="2">
    <citation type="journal article" date="2021" name="Data Brief">
        <title>Draft genome sequence data of the facultative, thermophilic, xylanolytic bacterium Paenibacillus sp. strain DA-C8.</title>
        <authorList>
            <person name="Chhe C."/>
            <person name="Uke A."/>
            <person name="Baramee S."/>
            <person name="Ungkulpasvich U."/>
            <person name="Tachaapaikoon C."/>
            <person name="Pason P."/>
            <person name="Waeonukul R."/>
            <person name="Ratanakhanokchai K."/>
            <person name="Kosugi A."/>
        </authorList>
    </citation>
    <scope>NUCLEOTIDE SEQUENCE</scope>
    <source>
        <strain evidence="13">DA-C8</strain>
    </source>
</reference>
<comment type="caution">
    <text evidence="13">The sequence shown here is derived from an EMBL/GenBank/DDBJ whole genome shotgun (WGS) entry which is preliminary data.</text>
</comment>
<feature type="chain" id="PRO_5039754125" description="Phosphate-binding protein" evidence="10">
    <location>
        <begin position="25"/>
        <end position="335"/>
    </location>
</feature>
<accession>A0A916VH53</accession>
<evidence type="ECO:0000256" key="5">
    <source>
        <dbReference type="ARBA" id="ARBA00022448"/>
    </source>
</evidence>
<feature type="signal peptide" evidence="10">
    <location>
        <begin position="1"/>
        <end position="24"/>
    </location>
</feature>
<dbReference type="CDD" id="cd13654">
    <property type="entry name" value="PBP2_phosphate_like_2"/>
    <property type="match status" value="1"/>
</dbReference>
<evidence type="ECO:0000256" key="7">
    <source>
        <dbReference type="ARBA" id="ARBA00022729"/>
    </source>
</evidence>
<evidence type="ECO:0000256" key="1">
    <source>
        <dbReference type="ARBA" id="ARBA00002841"/>
    </source>
</evidence>
<comment type="similarity">
    <text evidence="3 10">Belongs to the PstS family.</text>
</comment>
<gene>
    <name evidence="13" type="ORF">PRECH8_13710</name>
</gene>
<dbReference type="NCBIfam" id="TIGR02136">
    <property type="entry name" value="ptsS_2"/>
    <property type="match status" value="1"/>
</dbReference>